<dbReference type="Proteomes" id="UP000094580">
    <property type="component" value="Unassembled WGS sequence"/>
</dbReference>
<evidence type="ECO:0000313" key="6">
    <source>
        <dbReference type="Proteomes" id="UP000094580"/>
    </source>
</evidence>
<name>A0ABX2ZMW2_9BACI</name>
<sequence length="542" mass="63330">MQISKVHLDGQNKLLNDFVNGNEVISSFFGENPLVKEEMEYRIKNVMERSYNRTGLVNALEKFHHKHHASNESLENVKKLLNNNSFVVIGGQQAGLLTGPLYSIHKIISIIQLAKKYEKEHGLTVVPVFWIAGEDHDIDEINHIHTIENNTVKKQTFYQKTTYSHAASRTELDQQEMKKWIDKIVKTFDETNYSKALLEELYSMIEQSTTYVDFFAKIIFKLFKKEGLVLIDADDPNVRELESSLFNEMIQKQENVRGVLKDTKSRLIKSGYHETLQISEQSIHLFYHSNEGRQLLEVSEDEDVFQTKNKNYQFSKLELIKIANEQPALLSNNVVTRPVMQEYLFPTLAFVGGPGEIAYWAELKDIFGLFNLQMPPVFLRHMFTIFERNIVSALEDFSLDTNEVLKTSLEEKKAEWIKDQVKLDYKEVFSHAKKSLEELHKPLQDVTKKVTPNLKDFSIKNFLKIEEQILLLERKIEESILKQNEEQIEKWNRIICSISPNGRPQERTLNILYYINKYGFDFVHELCDLELSWDYAHQIVKI</sequence>
<evidence type="ECO:0000259" key="4">
    <source>
        <dbReference type="Pfam" id="PF24850"/>
    </source>
</evidence>
<dbReference type="InterPro" id="IPR055398">
    <property type="entry name" value="Rossmann-like_BshC"/>
</dbReference>
<dbReference type="InterPro" id="IPR011199">
    <property type="entry name" value="Bacillithiol_biosynth_BshC"/>
</dbReference>
<feature type="domain" description="Bacillithiol biosynthesis BshC C-terminal coiled-coil" evidence="4">
    <location>
        <begin position="383"/>
        <end position="542"/>
    </location>
</feature>
<evidence type="ECO:0000259" key="3">
    <source>
        <dbReference type="Pfam" id="PF10079"/>
    </source>
</evidence>
<keyword evidence="6" id="KW-1185">Reference proteome</keyword>
<protein>
    <recommendedName>
        <fullName evidence="2">Putative cysteine ligase BshC</fullName>
        <ecNumber evidence="2">6.-.-.-</ecNumber>
    </recommendedName>
</protein>
<dbReference type="Pfam" id="PF24850">
    <property type="entry name" value="CC_BshC"/>
    <property type="match status" value="1"/>
</dbReference>
<comment type="caution">
    <text evidence="5">The sequence shown here is derived from an EMBL/GenBank/DDBJ whole genome shotgun (WGS) entry which is preliminary data.</text>
</comment>
<evidence type="ECO:0000256" key="2">
    <source>
        <dbReference type="HAMAP-Rule" id="MF_01867"/>
    </source>
</evidence>
<comment type="function">
    <text evidence="2">Involved in bacillithiol (BSH) biosynthesis. May catalyze the last step of the pathway, the addition of cysteine to glucosamine malate (GlcN-Mal) to generate BSH.</text>
</comment>
<dbReference type="NCBIfam" id="TIGR03998">
    <property type="entry name" value="thiol_BshC"/>
    <property type="match status" value="1"/>
</dbReference>
<keyword evidence="1 2" id="KW-0436">Ligase</keyword>
<dbReference type="InterPro" id="IPR055399">
    <property type="entry name" value="CC_BshC"/>
</dbReference>
<organism evidence="5 6">
    <name type="scientific">Gottfriedia luciferensis</name>
    <dbReference type="NCBI Taxonomy" id="178774"/>
    <lineage>
        <taxon>Bacteria</taxon>
        <taxon>Bacillati</taxon>
        <taxon>Bacillota</taxon>
        <taxon>Bacilli</taxon>
        <taxon>Bacillales</taxon>
        <taxon>Bacillaceae</taxon>
        <taxon>Gottfriedia</taxon>
    </lineage>
</organism>
<gene>
    <name evidence="2" type="primary">bshC</name>
    <name evidence="5" type="ORF">BED47_15615</name>
</gene>
<evidence type="ECO:0000256" key="1">
    <source>
        <dbReference type="ARBA" id="ARBA00022598"/>
    </source>
</evidence>
<feature type="domain" description="Bacillithiol biosynthesis BshC N-terminal Rossmann-like" evidence="3">
    <location>
        <begin position="1"/>
        <end position="380"/>
    </location>
</feature>
<dbReference type="EMBL" id="MDKC01000037">
    <property type="protein sequence ID" value="ODG89834.1"/>
    <property type="molecule type" value="Genomic_DNA"/>
</dbReference>
<dbReference type="PIRSF" id="PIRSF012535">
    <property type="entry name" value="UCP012535"/>
    <property type="match status" value="1"/>
</dbReference>
<dbReference type="HAMAP" id="MF_01867">
    <property type="entry name" value="BshC"/>
    <property type="match status" value="1"/>
</dbReference>
<proteinExistence type="inferred from homology"/>
<dbReference type="RefSeq" id="WP_069035592.1">
    <property type="nucleotide sequence ID" value="NZ_MDKC01000037.1"/>
</dbReference>
<dbReference type="EC" id="6.-.-.-" evidence="2"/>
<evidence type="ECO:0000313" key="5">
    <source>
        <dbReference type="EMBL" id="ODG89834.1"/>
    </source>
</evidence>
<accession>A0ABX2ZMW2</accession>
<comment type="similarity">
    <text evidence="2">Belongs to the BshC family.</text>
</comment>
<reference evidence="5 6" key="1">
    <citation type="submission" date="2016-07" db="EMBL/GenBank/DDBJ databases">
        <authorList>
            <person name="Townsley L."/>
            <person name="Shank E.A."/>
        </authorList>
    </citation>
    <scope>NUCLEOTIDE SEQUENCE [LARGE SCALE GENOMIC DNA]</scope>
    <source>
        <strain evidence="5 6">CH01</strain>
    </source>
</reference>
<dbReference type="Pfam" id="PF10079">
    <property type="entry name" value="Rossmann-like_BshC"/>
    <property type="match status" value="1"/>
</dbReference>